<dbReference type="Proteomes" id="UP001527925">
    <property type="component" value="Unassembled WGS sequence"/>
</dbReference>
<name>A0ABR4NK36_9FUNG</name>
<reference evidence="2 3" key="1">
    <citation type="submission" date="2023-09" db="EMBL/GenBank/DDBJ databases">
        <title>Pangenome analysis of Batrachochytrium dendrobatidis and related Chytrids.</title>
        <authorList>
            <person name="Yacoub M.N."/>
            <person name="Stajich J.E."/>
            <person name="James T.Y."/>
        </authorList>
    </citation>
    <scope>NUCLEOTIDE SEQUENCE [LARGE SCALE GENOMIC DNA]</scope>
    <source>
        <strain evidence="2 3">JEL0888</strain>
    </source>
</reference>
<comment type="caution">
    <text evidence="2">The sequence shown here is derived from an EMBL/GenBank/DDBJ whole genome shotgun (WGS) entry which is preliminary data.</text>
</comment>
<keyword evidence="3" id="KW-1185">Reference proteome</keyword>
<gene>
    <name evidence="2" type="ORF">HK105_200816</name>
</gene>
<feature type="region of interest" description="Disordered" evidence="1">
    <location>
        <begin position="64"/>
        <end position="99"/>
    </location>
</feature>
<accession>A0ABR4NK36</accession>
<evidence type="ECO:0000256" key="1">
    <source>
        <dbReference type="SAM" id="MobiDB-lite"/>
    </source>
</evidence>
<proteinExistence type="predicted"/>
<evidence type="ECO:0000313" key="2">
    <source>
        <dbReference type="EMBL" id="KAL2919899.1"/>
    </source>
</evidence>
<protein>
    <submittedName>
        <fullName evidence="2">Uncharacterized protein</fullName>
    </submittedName>
</protein>
<organism evidence="2 3">
    <name type="scientific">Polyrhizophydium stewartii</name>
    <dbReference type="NCBI Taxonomy" id="2732419"/>
    <lineage>
        <taxon>Eukaryota</taxon>
        <taxon>Fungi</taxon>
        <taxon>Fungi incertae sedis</taxon>
        <taxon>Chytridiomycota</taxon>
        <taxon>Chytridiomycota incertae sedis</taxon>
        <taxon>Chytridiomycetes</taxon>
        <taxon>Rhizophydiales</taxon>
        <taxon>Rhizophydiales incertae sedis</taxon>
        <taxon>Polyrhizophydium</taxon>
    </lineage>
</organism>
<feature type="region of interest" description="Disordered" evidence="1">
    <location>
        <begin position="142"/>
        <end position="169"/>
    </location>
</feature>
<feature type="compositionally biased region" description="Polar residues" evidence="1">
    <location>
        <begin position="72"/>
        <end position="83"/>
    </location>
</feature>
<sequence>MGSYVPQGPPSPLFRSQQMIEQSVEAMIKEQHTRALTEIHSRESAPALAKFEPTIPGALVDNSQMPPGDFRAQSQQTLAQPSAYSPRALGPAFDRRPGESVAARTLDSASTLVGTITKPAQSYGSASDALRDPVEQVKSLQASARLNASDSSLPTESGSQHFGQQLLAT</sequence>
<evidence type="ECO:0000313" key="3">
    <source>
        <dbReference type="Proteomes" id="UP001527925"/>
    </source>
</evidence>
<dbReference type="EMBL" id="JADGIZ020000002">
    <property type="protein sequence ID" value="KAL2919899.1"/>
    <property type="molecule type" value="Genomic_DNA"/>
</dbReference>